<keyword evidence="5 6" id="KW-0472">Membrane</keyword>
<dbReference type="GO" id="GO:0010486">
    <property type="term" value="F:manganese:proton antiporter activity"/>
    <property type="evidence" value="ECO:0007669"/>
    <property type="project" value="EnsemblFungi"/>
</dbReference>
<feature type="region of interest" description="Disordered" evidence="7">
    <location>
        <begin position="143"/>
        <end position="166"/>
    </location>
</feature>
<dbReference type="STRING" id="1344416.A0A139AVX5"/>
<dbReference type="GO" id="GO:0015369">
    <property type="term" value="F:calcium:proton antiporter activity"/>
    <property type="evidence" value="ECO:0007669"/>
    <property type="project" value="EnsemblFungi"/>
</dbReference>
<feature type="transmembrane region" description="Helical" evidence="6">
    <location>
        <begin position="219"/>
        <end position="239"/>
    </location>
</feature>
<evidence type="ECO:0000256" key="2">
    <source>
        <dbReference type="ARBA" id="ARBA00009190"/>
    </source>
</evidence>
<proteinExistence type="inferred from homology"/>
<dbReference type="GO" id="GO:0005801">
    <property type="term" value="C:cis-Golgi network"/>
    <property type="evidence" value="ECO:0007669"/>
    <property type="project" value="EnsemblFungi"/>
</dbReference>
<evidence type="ECO:0000256" key="7">
    <source>
        <dbReference type="SAM" id="MobiDB-lite"/>
    </source>
</evidence>
<comment type="similarity">
    <text evidence="2 6">Belongs to the GDT1 family.</text>
</comment>
<feature type="transmembrane region" description="Helical" evidence="6">
    <location>
        <begin position="109"/>
        <end position="126"/>
    </location>
</feature>
<feature type="transmembrane region" description="Helical" evidence="6">
    <location>
        <begin position="251"/>
        <end position="269"/>
    </location>
</feature>
<dbReference type="PANTHER" id="PTHR12608">
    <property type="entry name" value="TRANSMEMBRANE PROTEIN HTP-1 RELATED"/>
    <property type="match status" value="1"/>
</dbReference>
<comment type="subcellular location">
    <subcellularLocation>
        <location evidence="1 6">Membrane</location>
        <topology evidence="1 6">Multi-pass membrane protein</topology>
    </subcellularLocation>
</comment>
<keyword evidence="4 6" id="KW-1133">Transmembrane helix</keyword>
<dbReference type="InterPro" id="IPR001727">
    <property type="entry name" value="GDT1-like"/>
</dbReference>
<evidence type="ECO:0000256" key="3">
    <source>
        <dbReference type="ARBA" id="ARBA00022692"/>
    </source>
</evidence>
<dbReference type="AlphaFoldDB" id="A0A139AVX5"/>
<dbReference type="GO" id="GO:0032472">
    <property type="term" value="P:Golgi calcium ion transport"/>
    <property type="evidence" value="ECO:0007669"/>
    <property type="project" value="TreeGrafter"/>
</dbReference>
<dbReference type="GO" id="GO:0005797">
    <property type="term" value="C:Golgi medial cisterna"/>
    <property type="evidence" value="ECO:0007669"/>
    <property type="project" value="EnsemblFungi"/>
</dbReference>
<organism evidence="8 9">
    <name type="scientific">Gonapodya prolifera (strain JEL478)</name>
    <name type="common">Monoblepharis prolifera</name>
    <dbReference type="NCBI Taxonomy" id="1344416"/>
    <lineage>
        <taxon>Eukaryota</taxon>
        <taxon>Fungi</taxon>
        <taxon>Fungi incertae sedis</taxon>
        <taxon>Chytridiomycota</taxon>
        <taxon>Chytridiomycota incertae sedis</taxon>
        <taxon>Monoblepharidomycetes</taxon>
        <taxon>Monoblepharidales</taxon>
        <taxon>Gonapodyaceae</taxon>
        <taxon>Gonapodya</taxon>
    </lineage>
</organism>
<dbReference type="GO" id="GO:0032468">
    <property type="term" value="P:Golgi calcium ion homeostasis"/>
    <property type="evidence" value="ECO:0007669"/>
    <property type="project" value="EnsemblFungi"/>
</dbReference>
<keyword evidence="3 6" id="KW-0812">Transmembrane</keyword>
<dbReference type="Proteomes" id="UP000070544">
    <property type="component" value="Unassembled WGS sequence"/>
</dbReference>
<name>A0A139AVX5_GONPJ</name>
<evidence type="ECO:0000256" key="6">
    <source>
        <dbReference type="RuleBase" id="RU365102"/>
    </source>
</evidence>
<accession>A0A139AVX5</accession>
<dbReference type="OMA" id="ILGHAIC"/>
<dbReference type="Pfam" id="PF01169">
    <property type="entry name" value="GDT1"/>
    <property type="match status" value="2"/>
</dbReference>
<dbReference type="GO" id="GO:0000329">
    <property type="term" value="C:fungal-type vacuole membrane"/>
    <property type="evidence" value="ECO:0007669"/>
    <property type="project" value="TreeGrafter"/>
</dbReference>
<feature type="transmembrane region" description="Helical" evidence="6">
    <location>
        <begin position="77"/>
        <end position="103"/>
    </location>
</feature>
<dbReference type="GO" id="GO:0030026">
    <property type="term" value="P:intracellular manganese ion homeostasis"/>
    <property type="evidence" value="ECO:0007669"/>
    <property type="project" value="EnsemblFungi"/>
</dbReference>
<protein>
    <recommendedName>
        <fullName evidence="6">GDT1 family protein</fullName>
    </recommendedName>
</protein>
<evidence type="ECO:0000256" key="5">
    <source>
        <dbReference type="ARBA" id="ARBA00023136"/>
    </source>
</evidence>
<feature type="compositionally biased region" description="Low complexity" evidence="7">
    <location>
        <begin position="13"/>
        <end position="26"/>
    </location>
</feature>
<dbReference type="PANTHER" id="PTHR12608:SF1">
    <property type="entry name" value="TRANSMEMBRANE PROTEIN 165"/>
    <property type="match status" value="1"/>
</dbReference>
<feature type="compositionally biased region" description="Polar residues" evidence="7">
    <location>
        <begin position="1"/>
        <end position="12"/>
    </location>
</feature>
<evidence type="ECO:0000313" key="8">
    <source>
        <dbReference type="EMBL" id="KXS20859.1"/>
    </source>
</evidence>
<evidence type="ECO:0000256" key="4">
    <source>
        <dbReference type="ARBA" id="ARBA00022989"/>
    </source>
</evidence>
<sequence length="275" mass="29066">MDALGSSNANFWGSSTPSPSPSHHAGHVVSSLPSGIGLDDNGAYGAFASSFLVILVSEIGDKTFLINCVMAMRNPRLVVFSAAMSALALMSVLSAALGVALPALLSRRVTQFLAALLFLVFGVKMIKEARDMASDAAEQELQEVTQELQGKEDGQRDEKMESGGLPNQSAQSYLTAITNLAQYVLSPVFVQTFALTFLAEWGDRSQISTIVLAAAKNPYWVALGAVMGHSICTGGAVMGGKLIASRISVKTVTYVGAALFIAFGIYTLVELHNEQ</sequence>
<reference evidence="8 9" key="1">
    <citation type="journal article" date="2015" name="Genome Biol. Evol.">
        <title>Phylogenomic analyses indicate that early fungi evolved digesting cell walls of algal ancestors of land plants.</title>
        <authorList>
            <person name="Chang Y."/>
            <person name="Wang S."/>
            <person name="Sekimoto S."/>
            <person name="Aerts A.L."/>
            <person name="Choi C."/>
            <person name="Clum A."/>
            <person name="LaButti K.M."/>
            <person name="Lindquist E.A."/>
            <person name="Yee Ngan C."/>
            <person name="Ohm R.A."/>
            <person name="Salamov A.A."/>
            <person name="Grigoriev I.V."/>
            <person name="Spatafora J.W."/>
            <person name="Berbee M.L."/>
        </authorList>
    </citation>
    <scope>NUCLEOTIDE SEQUENCE [LARGE SCALE GENOMIC DNA]</scope>
    <source>
        <strain evidence="8 9">JEL478</strain>
    </source>
</reference>
<feature type="compositionally biased region" description="Basic and acidic residues" evidence="7">
    <location>
        <begin position="149"/>
        <end position="161"/>
    </location>
</feature>
<evidence type="ECO:0000256" key="1">
    <source>
        <dbReference type="ARBA" id="ARBA00004141"/>
    </source>
</evidence>
<keyword evidence="9" id="KW-1185">Reference proteome</keyword>
<dbReference type="OrthoDB" id="442680at2759"/>
<gene>
    <name evidence="8" type="ORF">M427DRAFT_51810</name>
</gene>
<dbReference type="EMBL" id="KQ965734">
    <property type="protein sequence ID" value="KXS20859.1"/>
    <property type="molecule type" value="Genomic_DNA"/>
</dbReference>
<feature type="region of interest" description="Disordered" evidence="7">
    <location>
        <begin position="1"/>
        <end position="26"/>
    </location>
</feature>
<feature type="transmembrane region" description="Helical" evidence="6">
    <location>
        <begin position="180"/>
        <end position="199"/>
    </location>
</feature>
<evidence type="ECO:0000313" key="9">
    <source>
        <dbReference type="Proteomes" id="UP000070544"/>
    </source>
</evidence>